<dbReference type="Gene3D" id="2.160.20.10">
    <property type="entry name" value="Single-stranded right-handed beta-helix, Pectin lyase-like"/>
    <property type="match status" value="2"/>
</dbReference>
<dbReference type="PANTHER" id="PTHR31707">
    <property type="entry name" value="PECTINESTERASE"/>
    <property type="match status" value="1"/>
</dbReference>
<keyword evidence="6" id="KW-0964">Secreted</keyword>
<evidence type="ECO:0000256" key="10">
    <source>
        <dbReference type="ARBA" id="ARBA00023180"/>
    </source>
</evidence>
<comment type="pathway">
    <text evidence="2">Glycan metabolism; pectin degradation; 2-dehydro-3-deoxy-D-gluconate from pectin: step 1/5.</text>
</comment>
<evidence type="ECO:0000259" key="13">
    <source>
        <dbReference type="SMART" id="SM00856"/>
    </source>
</evidence>
<dbReference type="InterPro" id="IPR011050">
    <property type="entry name" value="Pectin_lyase_fold/virulence"/>
</dbReference>
<dbReference type="Pfam" id="PF01095">
    <property type="entry name" value="Pectinesterase"/>
    <property type="match status" value="2"/>
</dbReference>
<dbReference type="InterPro" id="IPR012334">
    <property type="entry name" value="Pectin_lyas_fold"/>
</dbReference>
<evidence type="ECO:0000313" key="14">
    <source>
        <dbReference type="EMBL" id="ONI15220.1"/>
    </source>
</evidence>
<dbReference type="InterPro" id="IPR033131">
    <property type="entry name" value="Pectinesterase_Asp_AS"/>
</dbReference>
<evidence type="ECO:0000256" key="5">
    <source>
        <dbReference type="ARBA" id="ARBA00013229"/>
    </source>
</evidence>
<dbReference type="GO" id="GO:0030599">
    <property type="term" value="F:pectinesterase activity"/>
    <property type="evidence" value="ECO:0000318"/>
    <property type="project" value="GO_Central"/>
</dbReference>
<evidence type="ECO:0000256" key="7">
    <source>
        <dbReference type="ARBA" id="ARBA00022801"/>
    </source>
</evidence>
<dbReference type="SUPFAM" id="SSF101148">
    <property type="entry name" value="Plant invertase/pectin methylesterase inhibitor"/>
    <property type="match status" value="2"/>
</dbReference>
<feature type="active site" evidence="11">
    <location>
        <position position="1017"/>
    </location>
</feature>
<dbReference type="FunFam" id="1.20.140.40:FF:000010">
    <property type="entry name" value="Pectinesterase"/>
    <property type="match status" value="2"/>
</dbReference>
<comment type="subcellular location">
    <subcellularLocation>
        <location evidence="1">Secreted</location>
        <location evidence="1">Cell wall</location>
    </subcellularLocation>
</comment>
<accession>A0A251PVT0</accession>
<dbReference type="SMART" id="SM00856">
    <property type="entry name" value="PMEI"/>
    <property type="match status" value="2"/>
</dbReference>
<dbReference type="InterPro" id="IPR000070">
    <property type="entry name" value="Pectinesterase_cat"/>
</dbReference>
<evidence type="ECO:0000256" key="8">
    <source>
        <dbReference type="ARBA" id="ARBA00023085"/>
    </source>
</evidence>
<dbReference type="PROSITE" id="PS00503">
    <property type="entry name" value="PECTINESTERASE_2"/>
    <property type="match status" value="2"/>
</dbReference>
<feature type="transmembrane region" description="Helical" evidence="12">
    <location>
        <begin position="620"/>
        <end position="643"/>
    </location>
</feature>
<dbReference type="InterPro" id="IPR035513">
    <property type="entry name" value="Invertase/methylesterase_inhib"/>
</dbReference>
<dbReference type="PROSITE" id="PS00800">
    <property type="entry name" value="PECTINESTERASE_1"/>
    <property type="match status" value="2"/>
</dbReference>
<comment type="similarity">
    <text evidence="4">In the C-terminal section; belongs to the pectinesterase family.</text>
</comment>
<dbReference type="EMBL" id="CM007653">
    <property type="protein sequence ID" value="ONI15220.1"/>
    <property type="molecule type" value="Genomic_DNA"/>
</dbReference>
<evidence type="ECO:0000256" key="4">
    <source>
        <dbReference type="ARBA" id="ARBA00007786"/>
    </source>
</evidence>
<organism evidence="14 15">
    <name type="scientific">Prunus persica</name>
    <name type="common">Peach</name>
    <name type="synonym">Amygdalus persica</name>
    <dbReference type="NCBI Taxonomy" id="3760"/>
    <lineage>
        <taxon>Eukaryota</taxon>
        <taxon>Viridiplantae</taxon>
        <taxon>Streptophyta</taxon>
        <taxon>Embryophyta</taxon>
        <taxon>Tracheophyta</taxon>
        <taxon>Spermatophyta</taxon>
        <taxon>Magnoliopsida</taxon>
        <taxon>eudicotyledons</taxon>
        <taxon>Gunneridae</taxon>
        <taxon>Pentapetalae</taxon>
        <taxon>rosids</taxon>
        <taxon>fabids</taxon>
        <taxon>Rosales</taxon>
        <taxon>Rosaceae</taxon>
        <taxon>Amygdaloideae</taxon>
        <taxon>Amygdaleae</taxon>
        <taxon>Prunus</taxon>
    </lineage>
</organism>
<evidence type="ECO:0000313" key="15">
    <source>
        <dbReference type="Proteomes" id="UP000006882"/>
    </source>
</evidence>
<dbReference type="GO" id="GO:0046910">
    <property type="term" value="F:pectinesterase inhibitor activity"/>
    <property type="evidence" value="ECO:0000318"/>
    <property type="project" value="GO_Central"/>
</dbReference>
<dbReference type="eggNOG" id="ENOG502RA2Q">
    <property type="taxonomic scope" value="Eukaryota"/>
</dbReference>
<evidence type="ECO:0000256" key="12">
    <source>
        <dbReference type="SAM" id="Phobius"/>
    </source>
</evidence>
<dbReference type="CDD" id="cd15798">
    <property type="entry name" value="PMEI-like_3"/>
    <property type="match status" value="2"/>
</dbReference>
<dbReference type="InterPro" id="IPR018040">
    <property type="entry name" value="Pectinesterase_Tyr_AS"/>
</dbReference>
<dbReference type="Proteomes" id="UP000006882">
    <property type="component" value="Chromosome G3"/>
</dbReference>
<dbReference type="UniPathway" id="UPA00545">
    <property type="reaction ID" value="UER00823"/>
</dbReference>
<keyword evidence="12" id="KW-0472">Membrane</keyword>
<gene>
    <name evidence="14" type="ORF">PRUPE_3G031000</name>
</gene>
<dbReference type="Pfam" id="PF04043">
    <property type="entry name" value="PMEI"/>
    <property type="match status" value="2"/>
</dbReference>
<evidence type="ECO:0000256" key="9">
    <source>
        <dbReference type="ARBA" id="ARBA00023157"/>
    </source>
</evidence>
<keyword evidence="15" id="KW-1185">Reference proteome</keyword>
<protein>
    <recommendedName>
        <fullName evidence="5">pectinesterase</fullName>
        <ecNumber evidence="5">3.1.1.11</ecNumber>
    </recommendedName>
</protein>
<feature type="transmembrane region" description="Helical" evidence="12">
    <location>
        <begin position="569"/>
        <end position="587"/>
    </location>
</feature>
<dbReference type="EC" id="3.1.1.11" evidence="5"/>
<dbReference type="SUPFAM" id="SSF51126">
    <property type="entry name" value="Pectin lyase-like"/>
    <property type="match status" value="2"/>
</dbReference>
<dbReference type="NCBIfam" id="TIGR01614">
    <property type="entry name" value="PME_inhib"/>
    <property type="match status" value="2"/>
</dbReference>
<keyword evidence="6" id="KW-0134">Cell wall</keyword>
<proteinExistence type="inferred from homology"/>
<keyword evidence="10" id="KW-0325">Glycoprotein</keyword>
<dbReference type="InterPro" id="IPR006501">
    <property type="entry name" value="Pectinesterase_inhib_dom"/>
</dbReference>
<keyword evidence="12" id="KW-0812">Transmembrane</keyword>
<dbReference type="Gramene" id="ONI15220">
    <property type="protein sequence ID" value="ONI15220"/>
    <property type="gene ID" value="PRUPE_3G031000"/>
</dbReference>
<evidence type="ECO:0000256" key="3">
    <source>
        <dbReference type="ARBA" id="ARBA00006027"/>
    </source>
</evidence>
<comment type="similarity">
    <text evidence="3">In the N-terminal section; belongs to the PMEI family.</text>
</comment>
<keyword evidence="9" id="KW-1015">Disulfide bond</keyword>
<dbReference type="GO" id="GO:0045490">
    <property type="term" value="P:pectin catabolic process"/>
    <property type="evidence" value="ECO:0007669"/>
    <property type="project" value="UniProtKB-UniPathway"/>
</dbReference>
<sequence>MTRIKDFLAKMSDSGKQISISKKNKKQLFIALVAAILLVGAVIGIVTGVKSQNKNSGEDSEASAASHAILKSSCSSTLYPDLCFSTLAAPGAAKKVSSQKDVIELSLNITTTAVGHNFFAVKKLLKSRKKLTKREKVALHDCLENIDETLDELHAAVADLHEYPNKNKPLTQYADDLKTLISSAITNQETCLDGFSHDDADKKVRKVLEKGQVHVEQLCSNALAMIRNMTDNDIANASKMNVNRKLKEEVVEEKGWPEWLSVADRRLLQSSTVTPNVVVAADGSGNYKTVSEAVAAAPEKSSTRYVIRIKAGVYRENVDVPKKKTNIMFLGDGRTSTIITASRNVVDGSTTFNSATVAAVGEKFLARDITFQNTAGPSKHQAVALRVGSDLSAFYRVDILAYQDSLYVHSNRQFFEGCLVAGTVDFIFGNAAVVLQNCDIHARKPNSGQKNMVTAQGRTDPNQNTGIVIQKSRIGATSDLQAVKGSFKTFLGRPWKEYSRTVIMQSAISDIIDPAGWHEWSGTFALDTLFYGEYANTGAGAGISNRVTWKGFKVITSATEAQTFTPGSFIAGGSWLSSTGFPFSLGLRTANMDSMKSFKGYGKVDELEEQAFRRKARKRVIILTVSTIVLLAVIIGAVAGVLIHKRSNSSSPTPNSAPTTVLTPSASLKAVCDVTQYPNSCFSSISSLETSNTTDPEVIFKLSLHVAINAASKLAGLPSKFRRQAANDTGLNGTLSVCESLFEDVVDRLNDSLSSMDVNQGEKLLSAAKIDDLKTWLSTTLTDQETCLDSLQDLNSTLVKEFKVAMQNSTEFSSNSLAIVAKILGLLTNLNIPVHRRLLGVGGSEMGFPGWVGPGDRRLLDDNNATAQVVVAKDGTGRFTTIKEAVEAVPKKSTTRFVIHVKEGVYNENVLMDKSKWNVMMVGDGKDKTIVNGSLNFVDGTPTFSTATFAVAGKGFIAKDMGFINSAGPAKHQAVAFRSGSDLSVYYKCSFSGFQDTLYAHSNRQFYRECDIIGTIDFIFGNAAVVFQNCNIMPRQPMSNQFNTITAQGKKDPNQNTGISIQKCKISALDANNLTAPTYLGRPWKEFSTTVFMQSDIGSFLNPKGWKEWVSDVEPPNTIYYAEYQNSGPGSSVDQRVKWAGYKPSLTDRDAAKFTVESLIQGGDWLPAANVEFDSSL</sequence>
<evidence type="ECO:0000256" key="1">
    <source>
        <dbReference type="ARBA" id="ARBA00004191"/>
    </source>
</evidence>
<dbReference type="Gene3D" id="1.20.140.40">
    <property type="entry name" value="Invertase/pectin methylesterase inhibitor family protein"/>
    <property type="match status" value="2"/>
</dbReference>
<name>A0A251PVT0_PRUPE</name>
<evidence type="ECO:0000256" key="11">
    <source>
        <dbReference type="PROSITE-ProRule" id="PRU10040"/>
    </source>
</evidence>
<keyword evidence="8" id="KW-0063">Aspartyl esterase</keyword>
<feature type="active site" evidence="11">
    <location>
        <position position="425"/>
    </location>
</feature>
<reference evidence="14 15" key="1">
    <citation type="journal article" date="2013" name="Nat. Genet.">
        <title>The high-quality draft genome of peach (Prunus persica) identifies unique patterns of genetic diversity, domestication and genome evolution.</title>
        <authorList>
            <consortium name="International Peach Genome Initiative"/>
            <person name="Verde I."/>
            <person name="Abbott A.G."/>
            <person name="Scalabrin S."/>
            <person name="Jung S."/>
            <person name="Shu S."/>
            <person name="Marroni F."/>
            <person name="Zhebentyayeva T."/>
            <person name="Dettori M.T."/>
            <person name="Grimwood J."/>
            <person name="Cattonaro F."/>
            <person name="Zuccolo A."/>
            <person name="Rossini L."/>
            <person name="Jenkins J."/>
            <person name="Vendramin E."/>
            <person name="Meisel L.A."/>
            <person name="Decroocq V."/>
            <person name="Sosinski B."/>
            <person name="Prochnik S."/>
            <person name="Mitros T."/>
            <person name="Policriti A."/>
            <person name="Cipriani G."/>
            <person name="Dondini L."/>
            <person name="Ficklin S."/>
            <person name="Goodstein D.M."/>
            <person name="Xuan P."/>
            <person name="Del Fabbro C."/>
            <person name="Aramini V."/>
            <person name="Copetti D."/>
            <person name="Gonzalez S."/>
            <person name="Horner D.S."/>
            <person name="Falchi R."/>
            <person name="Lucas S."/>
            <person name="Mica E."/>
            <person name="Maldonado J."/>
            <person name="Lazzari B."/>
            <person name="Bielenberg D."/>
            <person name="Pirona R."/>
            <person name="Miculan M."/>
            <person name="Barakat A."/>
            <person name="Testolin R."/>
            <person name="Stella A."/>
            <person name="Tartarini S."/>
            <person name="Tonutti P."/>
            <person name="Arus P."/>
            <person name="Orellana A."/>
            <person name="Wells C."/>
            <person name="Main D."/>
            <person name="Vizzotto G."/>
            <person name="Silva H."/>
            <person name="Salamini F."/>
            <person name="Schmutz J."/>
            <person name="Morgante M."/>
            <person name="Rokhsar D.S."/>
        </authorList>
    </citation>
    <scope>NUCLEOTIDE SEQUENCE [LARGE SCALE GENOMIC DNA]</scope>
    <source>
        <strain evidence="15">cv. Nemared</strain>
    </source>
</reference>
<evidence type="ECO:0000256" key="6">
    <source>
        <dbReference type="ARBA" id="ARBA00022512"/>
    </source>
</evidence>
<feature type="domain" description="Pectinesterase inhibitor" evidence="13">
    <location>
        <begin position="663"/>
        <end position="819"/>
    </location>
</feature>
<dbReference type="AlphaFoldDB" id="A0A251PVT0"/>
<evidence type="ECO:0000256" key="2">
    <source>
        <dbReference type="ARBA" id="ARBA00005184"/>
    </source>
</evidence>
<keyword evidence="12" id="KW-1133">Transmembrane helix</keyword>
<dbReference type="FunFam" id="2.160.20.10:FF:000001">
    <property type="entry name" value="Pectinesterase"/>
    <property type="match status" value="2"/>
</dbReference>
<keyword evidence="7" id="KW-0378">Hydrolase</keyword>
<dbReference type="GO" id="GO:0042545">
    <property type="term" value="P:cell wall modification"/>
    <property type="evidence" value="ECO:0007669"/>
    <property type="project" value="InterPro"/>
</dbReference>
<dbReference type="STRING" id="3760.A0A251PVT0"/>
<feature type="domain" description="Pectinesterase inhibitor" evidence="13">
    <location>
        <begin position="65"/>
        <end position="225"/>
    </location>
</feature>